<dbReference type="GO" id="GO:0008270">
    <property type="term" value="F:zinc ion binding"/>
    <property type="evidence" value="ECO:0007669"/>
    <property type="project" value="InterPro"/>
</dbReference>
<dbReference type="InterPro" id="IPR001878">
    <property type="entry name" value="Znf_CCHC"/>
</dbReference>
<reference evidence="1" key="1">
    <citation type="submission" date="2020-04" db="EMBL/GenBank/DDBJ databases">
        <authorList>
            <person name="Alioto T."/>
            <person name="Alioto T."/>
            <person name="Gomez Garrido J."/>
        </authorList>
    </citation>
    <scope>NUCLEOTIDE SEQUENCE</scope>
    <source>
        <strain evidence="1">A484AB</strain>
    </source>
</reference>
<dbReference type="InterPro" id="IPR036875">
    <property type="entry name" value="Znf_CCHC_sf"/>
</dbReference>
<protein>
    <submittedName>
        <fullName evidence="1">---NA</fullName>
    </submittedName>
</protein>
<dbReference type="PROSITE" id="PS50158">
    <property type="entry name" value="ZF_CCHC"/>
    <property type="match status" value="1"/>
</dbReference>
<gene>
    <name evidence="1" type="ORF">PACLA_8A086630</name>
</gene>
<keyword evidence="2" id="KW-1185">Reference proteome</keyword>
<name>A0A6S7GSX8_PARCT</name>
<comment type="caution">
    <text evidence="1">The sequence shown here is derived from an EMBL/GenBank/DDBJ whole genome shotgun (WGS) entry which is preliminary data.</text>
</comment>
<organism evidence="1 2">
    <name type="scientific">Paramuricea clavata</name>
    <name type="common">Red gorgonian</name>
    <name type="synonym">Violescent sea-whip</name>
    <dbReference type="NCBI Taxonomy" id="317549"/>
    <lineage>
        <taxon>Eukaryota</taxon>
        <taxon>Metazoa</taxon>
        <taxon>Cnidaria</taxon>
        <taxon>Anthozoa</taxon>
        <taxon>Octocorallia</taxon>
        <taxon>Malacalcyonacea</taxon>
        <taxon>Plexauridae</taxon>
        <taxon>Paramuricea</taxon>
    </lineage>
</organism>
<proteinExistence type="predicted"/>
<accession>A0A6S7GSX8</accession>
<dbReference type="AlphaFoldDB" id="A0A6S7GSX8"/>
<dbReference type="Gene3D" id="4.10.60.10">
    <property type="entry name" value="Zinc finger, CCHC-type"/>
    <property type="match status" value="1"/>
</dbReference>
<evidence type="ECO:0000313" key="2">
    <source>
        <dbReference type="Proteomes" id="UP001152795"/>
    </source>
</evidence>
<dbReference type="SUPFAM" id="SSF57756">
    <property type="entry name" value="Retrovirus zinc finger-like domains"/>
    <property type="match status" value="1"/>
</dbReference>
<dbReference type="EMBL" id="CACRXK020001203">
    <property type="protein sequence ID" value="CAB3987620.1"/>
    <property type="molecule type" value="Genomic_DNA"/>
</dbReference>
<dbReference type="Proteomes" id="UP001152795">
    <property type="component" value="Unassembled WGS sequence"/>
</dbReference>
<dbReference type="GO" id="GO:0003676">
    <property type="term" value="F:nucleic acid binding"/>
    <property type="evidence" value="ECO:0007669"/>
    <property type="project" value="InterPro"/>
</dbReference>
<dbReference type="SMART" id="SM00343">
    <property type="entry name" value="ZnF_C2HC"/>
    <property type="match status" value="1"/>
</dbReference>
<sequence>MKKLCQYKADFYVQLHIDGLQDGYSIFQIIWLKVELPELDNPAILDVHVDDVNHERHPQRRDENQARRMGNGRCYKCGLRGHYAVACRSRMYFTKTTNIIIVL</sequence>
<evidence type="ECO:0000313" key="1">
    <source>
        <dbReference type="EMBL" id="CAB3987620.1"/>
    </source>
</evidence>